<gene>
    <name evidence="4" type="primary">SEC9_1</name>
    <name evidence="4" type="ORF">TWF718_001174</name>
</gene>
<dbReference type="PROSITE" id="PS50192">
    <property type="entry name" value="T_SNARE"/>
    <property type="match status" value="1"/>
</dbReference>
<dbReference type="PANTHER" id="PTHR19305">
    <property type="entry name" value="SYNAPTOSOMAL ASSOCIATED PROTEIN"/>
    <property type="match status" value="1"/>
</dbReference>
<feature type="region of interest" description="Disordered" evidence="2">
    <location>
        <begin position="333"/>
        <end position="352"/>
    </location>
</feature>
<comment type="caution">
    <text evidence="4">The sequence shown here is derived from an EMBL/GenBank/DDBJ whole genome shotgun (WGS) entry which is preliminary data.</text>
</comment>
<evidence type="ECO:0000259" key="3">
    <source>
        <dbReference type="PROSITE" id="PS50192"/>
    </source>
</evidence>
<comment type="similarity">
    <text evidence="1">Belongs to the SNAP-25 family.</text>
</comment>
<dbReference type="CDD" id="cd15857">
    <property type="entry name" value="SNARE_SEC9C"/>
    <property type="match status" value="1"/>
</dbReference>
<feature type="domain" description="T-SNARE coiled-coil homology" evidence="3">
    <location>
        <begin position="396"/>
        <end position="458"/>
    </location>
</feature>
<feature type="compositionally biased region" description="Polar residues" evidence="2">
    <location>
        <begin position="51"/>
        <end position="77"/>
    </location>
</feature>
<dbReference type="GO" id="GO:0005484">
    <property type="term" value="F:SNAP receptor activity"/>
    <property type="evidence" value="ECO:0007669"/>
    <property type="project" value="TreeGrafter"/>
</dbReference>
<protein>
    <submittedName>
        <fullName evidence="4">Protein transport protein S9 plasma membrane t-SNARE</fullName>
    </submittedName>
</protein>
<evidence type="ECO:0000313" key="4">
    <source>
        <dbReference type="EMBL" id="KAK6356834.1"/>
    </source>
</evidence>
<dbReference type="AlphaFoldDB" id="A0AAN8RGP7"/>
<feature type="compositionally biased region" description="Polar residues" evidence="2">
    <location>
        <begin position="102"/>
        <end position="117"/>
    </location>
</feature>
<evidence type="ECO:0000313" key="5">
    <source>
        <dbReference type="Proteomes" id="UP001313282"/>
    </source>
</evidence>
<dbReference type="Proteomes" id="UP001313282">
    <property type="component" value="Unassembled WGS sequence"/>
</dbReference>
<dbReference type="GO" id="GO:0031201">
    <property type="term" value="C:SNARE complex"/>
    <property type="evidence" value="ECO:0007669"/>
    <property type="project" value="TreeGrafter"/>
</dbReference>
<feature type="region of interest" description="Disordered" evidence="2">
    <location>
        <begin position="1"/>
        <end position="209"/>
    </location>
</feature>
<proteinExistence type="inferred from homology"/>
<sequence length="460" mass="50069">MGLFKKKDKTARAGMASGVPDTTAASNQPAKNPYAYSPPPPSYVSQPTYSQRVSYGPQNNEPTTYGGSIYNQRSTEPTGYGGSGSAYGDSKTPEPVPYGASPYNNNSRQANPTSSNPYGAPSYGNNNQNNIASGNPYGAPPNNNNNNNQNKVASSNPYGASSYSNNNRASNVATSNPYGATAPANQPGRSQPNDPNLDNSYSAGRGGYHYGGNSYQDSYSYQTTALADDEQDPELIKQEIKYTKYASHASTVNALHAAARAEQAGQSTLLNLEQQGESLYNTQLNLKIAKTHGDIASHQAHDLKVANRPLFMPHVKNPFSSGQNKIIDEQVSLERQRRERNERGSGVSGAKLTHEEKMRKMGLAPVGAPKPISKEERAARERQRSMYQFEADEEDEQLERDIDTNIDLLAGASKRLRGIAGDIHQKVEEQNKLIMDINNQAQDVEDGLVRAGHKLRPYGY</sequence>
<dbReference type="GO" id="GO:0006887">
    <property type="term" value="P:exocytosis"/>
    <property type="evidence" value="ECO:0007669"/>
    <property type="project" value="TreeGrafter"/>
</dbReference>
<feature type="compositionally biased region" description="Polar residues" evidence="2">
    <location>
        <begin position="174"/>
        <end position="202"/>
    </location>
</feature>
<organism evidence="4 5">
    <name type="scientific">Orbilia javanica</name>
    <dbReference type="NCBI Taxonomy" id="47235"/>
    <lineage>
        <taxon>Eukaryota</taxon>
        <taxon>Fungi</taxon>
        <taxon>Dikarya</taxon>
        <taxon>Ascomycota</taxon>
        <taxon>Pezizomycotina</taxon>
        <taxon>Orbiliomycetes</taxon>
        <taxon>Orbiliales</taxon>
        <taxon>Orbiliaceae</taxon>
        <taxon>Orbilia</taxon>
    </lineage>
</organism>
<evidence type="ECO:0000256" key="1">
    <source>
        <dbReference type="ARBA" id="ARBA00009480"/>
    </source>
</evidence>
<dbReference type="EMBL" id="JAVHNR010000001">
    <property type="protein sequence ID" value="KAK6356834.1"/>
    <property type="molecule type" value="Genomic_DNA"/>
</dbReference>
<keyword evidence="5" id="KW-1185">Reference proteome</keyword>
<accession>A0AAN8RGP7</accession>
<name>A0AAN8RGP7_9PEZI</name>
<reference evidence="4 5" key="1">
    <citation type="submission" date="2019-10" db="EMBL/GenBank/DDBJ databases">
        <authorList>
            <person name="Palmer J.M."/>
        </authorList>
    </citation>
    <scope>NUCLEOTIDE SEQUENCE [LARGE SCALE GENOMIC DNA]</scope>
    <source>
        <strain evidence="4 5">TWF718</strain>
    </source>
</reference>
<dbReference type="PANTHER" id="PTHR19305:SF9">
    <property type="entry name" value="SYNAPTOSOMAL-ASSOCIATED PROTEIN 29"/>
    <property type="match status" value="1"/>
</dbReference>
<feature type="compositionally biased region" description="Basic and acidic residues" evidence="2">
    <location>
        <begin position="333"/>
        <end position="343"/>
    </location>
</feature>
<dbReference type="InterPro" id="IPR000727">
    <property type="entry name" value="T_SNARE_dom"/>
</dbReference>
<dbReference type="Gene3D" id="1.20.5.110">
    <property type="match status" value="2"/>
</dbReference>
<dbReference type="GO" id="GO:0006906">
    <property type="term" value="P:vesicle fusion"/>
    <property type="evidence" value="ECO:0007669"/>
    <property type="project" value="TreeGrafter"/>
</dbReference>
<feature type="compositionally biased region" description="Low complexity" evidence="2">
    <location>
        <begin position="160"/>
        <end position="173"/>
    </location>
</feature>
<dbReference type="GO" id="GO:0005886">
    <property type="term" value="C:plasma membrane"/>
    <property type="evidence" value="ECO:0007669"/>
    <property type="project" value="TreeGrafter"/>
</dbReference>
<dbReference type="SUPFAM" id="SSF58038">
    <property type="entry name" value="SNARE fusion complex"/>
    <property type="match status" value="2"/>
</dbReference>
<dbReference type="GO" id="GO:0019905">
    <property type="term" value="F:syntaxin binding"/>
    <property type="evidence" value="ECO:0007669"/>
    <property type="project" value="TreeGrafter"/>
</dbReference>
<evidence type="ECO:0000256" key="2">
    <source>
        <dbReference type="SAM" id="MobiDB-lite"/>
    </source>
</evidence>
<dbReference type="CDD" id="cd15886">
    <property type="entry name" value="SNARE_SEC9N"/>
    <property type="match status" value="1"/>
</dbReference>